<organism evidence="7 8">
    <name type="scientific">Silicimonas algicola</name>
    <dbReference type="NCBI Taxonomy" id="1826607"/>
    <lineage>
        <taxon>Bacteria</taxon>
        <taxon>Pseudomonadati</taxon>
        <taxon>Pseudomonadota</taxon>
        <taxon>Alphaproteobacteria</taxon>
        <taxon>Rhodobacterales</taxon>
        <taxon>Paracoccaceae</taxon>
    </lineage>
</organism>
<dbReference type="EMBL" id="QGGV01000008">
    <property type="protein sequence ID" value="PWK55135.1"/>
    <property type="molecule type" value="Genomic_DNA"/>
</dbReference>
<feature type="region of interest" description="Disordered" evidence="5">
    <location>
        <begin position="164"/>
        <end position="190"/>
    </location>
</feature>
<keyword evidence="4" id="KW-0233">DNA recombination</keyword>
<dbReference type="GO" id="GO:0003677">
    <property type="term" value="F:DNA binding"/>
    <property type="evidence" value="ECO:0007669"/>
    <property type="project" value="UniProtKB-KW"/>
</dbReference>
<dbReference type="PANTHER" id="PTHR35604">
    <property type="entry name" value="TRANSPOSASE INSH FOR INSERTION SEQUENCE ELEMENT IS5A-RELATED"/>
    <property type="match status" value="1"/>
</dbReference>
<evidence type="ECO:0000256" key="5">
    <source>
        <dbReference type="SAM" id="MobiDB-lite"/>
    </source>
</evidence>
<dbReference type="Pfam" id="PF01609">
    <property type="entry name" value="DDE_Tnp_1"/>
    <property type="match status" value="1"/>
</dbReference>
<dbReference type="InterPro" id="IPR002559">
    <property type="entry name" value="Transposase_11"/>
</dbReference>
<feature type="compositionally biased region" description="Basic and acidic residues" evidence="5">
    <location>
        <begin position="56"/>
        <end position="71"/>
    </location>
</feature>
<evidence type="ECO:0000259" key="6">
    <source>
        <dbReference type="Pfam" id="PF01609"/>
    </source>
</evidence>
<comment type="similarity">
    <text evidence="1">Belongs to the transposase 11 family.</text>
</comment>
<evidence type="ECO:0000256" key="4">
    <source>
        <dbReference type="ARBA" id="ARBA00023172"/>
    </source>
</evidence>
<feature type="compositionally biased region" description="Basic residues" evidence="5">
    <location>
        <begin position="164"/>
        <end position="174"/>
    </location>
</feature>
<gene>
    <name evidence="7" type="ORF">C8D95_10810</name>
</gene>
<feature type="domain" description="Transposase IS4-like" evidence="6">
    <location>
        <begin position="42"/>
        <end position="231"/>
    </location>
</feature>
<dbReference type="AlphaFoldDB" id="A0A316G489"/>
<evidence type="ECO:0000256" key="1">
    <source>
        <dbReference type="ARBA" id="ARBA00010075"/>
    </source>
</evidence>
<dbReference type="PANTHER" id="PTHR35604:SF2">
    <property type="entry name" value="TRANSPOSASE INSH FOR INSERTION SEQUENCE ELEMENT IS5A-RELATED"/>
    <property type="match status" value="1"/>
</dbReference>
<reference evidence="7 8" key="1">
    <citation type="submission" date="2018-05" db="EMBL/GenBank/DDBJ databases">
        <title>Genomic Encyclopedia of Type Strains, Phase IV (KMG-IV): sequencing the most valuable type-strain genomes for metagenomic binning, comparative biology and taxonomic classification.</title>
        <authorList>
            <person name="Goeker M."/>
        </authorList>
    </citation>
    <scope>NUCLEOTIDE SEQUENCE [LARGE SCALE GENOMIC DNA]</scope>
    <source>
        <strain evidence="7 8">DSM 103371</strain>
    </source>
</reference>
<keyword evidence="3" id="KW-0238">DNA-binding</keyword>
<dbReference type="GO" id="GO:0004803">
    <property type="term" value="F:transposase activity"/>
    <property type="evidence" value="ECO:0007669"/>
    <property type="project" value="InterPro"/>
</dbReference>
<evidence type="ECO:0000256" key="2">
    <source>
        <dbReference type="ARBA" id="ARBA00022578"/>
    </source>
</evidence>
<evidence type="ECO:0000313" key="8">
    <source>
        <dbReference type="Proteomes" id="UP000245390"/>
    </source>
</evidence>
<keyword evidence="2" id="KW-0815">Transposition</keyword>
<name>A0A316G489_9RHOB</name>
<dbReference type="NCBIfam" id="NF033581">
    <property type="entry name" value="transpos_IS5_4"/>
    <property type="match status" value="1"/>
</dbReference>
<sequence>MPDAKTVWHYREALAQAGMVQALFKQFDGHLARQGYIARGGQILDAAIVPVPRNHNSRDENKAIKSGKVPEDWANTPGKRSQKDTDARWTKKHGKSQYGYKNHVNVDRTHKLVRRYHVRDAALHDSQAVDHWLMQGNTSAGVWADPAYRYEEMEAKLRARSLKSHIHRKGKRGKPLTEQGKGSNRTKSSVRARVEHIFGARTNDMGGTLVRTIGMVRAKAKIGMKNLVYNMRRLVQLRRLNPCPA</sequence>
<keyword evidence="8" id="KW-1185">Reference proteome</keyword>
<protein>
    <submittedName>
        <fullName evidence="7">DDE family transposase</fullName>
    </submittedName>
</protein>
<feature type="compositionally biased region" description="Polar residues" evidence="5">
    <location>
        <begin position="180"/>
        <end position="189"/>
    </location>
</feature>
<evidence type="ECO:0000256" key="3">
    <source>
        <dbReference type="ARBA" id="ARBA00023125"/>
    </source>
</evidence>
<feature type="region of interest" description="Disordered" evidence="5">
    <location>
        <begin position="53"/>
        <end position="95"/>
    </location>
</feature>
<evidence type="ECO:0000313" key="7">
    <source>
        <dbReference type="EMBL" id="PWK55135.1"/>
    </source>
</evidence>
<dbReference type="Proteomes" id="UP000245390">
    <property type="component" value="Unassembled WGS sequence"/>
</dbReference>
<proteinExistence type="inferred from homology"/>
<dbReference type="InterPro" id="IPR047959">
    <property type="entry name" value="Transpos_IS5"/>
</dbReference>
<accession>A0A316G489</accession>
<comment type="caution">
    <text evidence="7">The sequence shown here is derived from an EMBL/GenBank/DDBJ whole genome shotgun (WGS) entry which is preliminary data.</text>
</comment>
<dbReference type="GO" id="GO:0006313">
    <property type="term" value="P:DNA transposition"/>
    <property type="evidence" value="ECO:0007669"/>
    <property type="project" value="InterPro"/>
</dbReference>